<evidence type="ECO:0000256" key="1">
    <source>
        <dbReference type="ARBA" id="ARBA00004370"/>
    </source>
</evidence>
<dbReference type="SUPFAM" id="SSF81321">
    <property type="entry name" value="Family A G protein-coupled receptor-like"/>
    <property type="match status" value="1"/>
</dbReference>
<dbReference type="GO" id="GO:0016020">
    <property type="term" value="C:membrane"/>
    <property type="evidence" value="ECO:0007669"/>
    <property type="project" value="UniProtKB-SubCell"/>
</dbReference>
<evidence type="ECO:0000256" key="2">
    <source>
        <dbReference type="ARBA" id="ARBA00010663"/>
    </source>
</evidence>
<dbReference type="Pfam" id="PF00001">
    <property type="entry name" value="7tm_1"/>
    <property type="match status" value="1"/>
</dbReference>
<feature type="domain" description="G-protein coupled receptors family 1 profile" evidence="7">
    <location>
        <begin position="69"/>
        <end position="341"/>
    </location>
</feature>
<name>A0A811V940_CERCA</name>
<dbReference type="InterPro" id="IPR052954">
    <property type="entry name" value="GPCR-Ligand_Int"/>
</dbReference>
<evidence type="ECO:0000259" key="7">
    <source>
        <dbReference type="PROSITE" id="PS50262"/>
    </source>
</evidence>
<feature type="transmembrane region" description="Helical" evidence="6">
    <location>
        <begin position="130"/>
        <end position="152"/>
    </location>
</feature>
<dbReference type="PANTHER" id="PTHR46641:SF25">
    <property type="entry name" value="CNMAMIDE RECEPTOR-RELATED"/>
    <property type="match status" value="1"/>
</dbReference>
<dbReference type="OrthoDB" id="10011262at2759"/>
<feature type="transmembrane region" description="Helical" evidence="6">
    <location>
        <begin position="172"/>
        <end position="194"/>
    </location>
</feature>
<comment type="subcellular location">
    <subcellularLocation>
        <location evidence="1">Membrane</location>
    </subcellularLocation>
</comment>
<dbReference type="CDD" id="cd14978">
    <property type="entry name" value="7tmA_FMRFamide_R-like"/>
    <property type="match status" value="1"/>
</dbReference>
<keyword evidence="9" id="KW-1185">Reference proteome</keyword>
<evidence type="ECO:0000256" key="3">
    <source>
        <dbReference type="ARBA" id="ARBA00022692"/>
    </source>
</evidence>
<comment type="caution">
    <text evidence="8">The sequence shown here is derived from an EMBL/GenBank/DDBJ whole genome shotgun (WGS) entry which is preliminary data.</text>
</comment>
<dbReference type="GO" id="GO:0004930">
    <property type="term" value="F:G protein-coupled receptor activity"/>
    <property type="evidence" value="ECO:0007669"/>
    <property type="project" value="InterPro"/>
</dbReference>
<evidence type="ECO:0000313" key="8">
    <source>
        <dbReference type="EMBL" id="CAD7011787.1"/>
    </source>
</evidence>
<feature type="transmembrane region" description="Helical" evidence="6">
    <location>
        <begin position="216"/>
        <end position="244"/>
    </location>
</feature>
<dbReference type="InterPro" id="IPR000276">
    <property type="entry name" value="GPCR_Rhodpsn"/>
</dbReference>
<dbReference type="Gene3D" id="1.20.1070.10">
    <property type="entry name" value="Rhodopsin 7-helix transmembrane proteins"/>
    <property type="match status" value="1"/>
</dbReference>
<keyword evidence="5 6" id="KW-0472">Membrane</keyword>
<comment type="similarity">
    <text evidence="2">Belongs to the G-protein coupled receptor 1 family.</text>
</comment>
<feature type="transmembrane region" description="Helical" evidence="6">
    <location>
        <begin position="52"/>
        <end position="77"/>
    </location>
</feature>
<dbReference type="PROSITE" id="PS00237">
    <property type="entry name" value="G_PROTEIN_RECEP_F1_1"/>
    <property type="match status" value="1"/>
</dbReference>
<keyword evidence="4 6" id="KW-1133">Transmembrane helix</keyword>
<evidence type="ECO:0000256" key="5">
    <source>
        <dbReference type="ARBA" id="ARBA00023136"/>
    </source>
</evidence>
<accession>A0A811V940</accession>
<feature type="transmembrane region" description="Helical" evidence="6">
    <location>
        <begin position="274"/>
        <end position="296"/>
    </location>
</feature>
<gene>
    <name evidence="8" type="ORF">CCAP1982_LOCUS19898</name>
</gene>
<feature type="transmembrane region" description="Helical" evidence="6">
    <location>
        <begin position="89"/>
        <end position="110"/>
    </location>
</feature>
<protein>
    <submittedName>
        <fullName evidence="8">(Mediterranean fruit fly) hypothetical protein</fullName>
    </submittedName>
</protein>
<reference evidence="8" key="1">
    <citation type="submission" date="2020-11" db="EMBL/GenBank/DDBJ databases">
        <authorList>
            <person name="Whitehead M."/>
        </authorList>
    </citation>
    <scope>NUCLEOTIDE SEQUENCE</scope>
    <source>
        <strain evidence="8">EGII</strain>
    </source>
</reference>
<dbReference type="Proteomes" id="UP000606786">
    <property type="component" value="Unassembled WGS sequence"/>
</dbReference>
<dbReference type="InterPro" id="IPR017452">
    <property type="entry name" value="GPCR_Rhodpsn_7TM"/>
</dbReference>
<organism evidence="8 9">
    <name type="scientific">Ceratitis capitata</name>
    <name type="common">Mediterranean fruit fly</name>
    <name type="synonym">Tephritis capitata</name>
    <dbReference type="NCBI Taxonomy" id="7213"/>
    <lineage>
        <taxon>Eukaryota</taxon>
        <taxon>Metazoa</taxon>
        <taxon>Ecdysozoa</taxon>
        <taxon>Arthropoda</taxon>
        <taxon>Hexapoda</taxon>
        <taxon>Insecta</taxon>
        <taxon>Pterygota</taxon>
        <taxon>Neoptera</taxon>
        <taxon>Endopterygota</taxon>
        <taxon>Diptera</taxon>
        <taxon>Brachycera</taxon>
        <taxon>Muscomorpha</taxon>
        <taxon>Tephritoidea</taxon>
        <taxon>Tephritidae</taxon>
        <taxon>Ceratitis</taxon>
        <taxon>Ceratitis</taxon>
    </lineage>
</organism>
<evidence type="ECO:0000256" key="6">
    <source>
        <dbReference type="SAM" id="Phobius"/>
    </source>
</evidence>
<dbReference type="PROSITE" id="PS50262">
    <property type="entry name" value="G_PROTEIN_RECEP_F1_2"/>
    <property type="match status" value="1"/>
</dbReference>
<dbReference type="PANTHER" id="PTHR46641">
    <property type="entry name" value="FMRFAMIDE RECEPTOR-RELATED"/>
    <property type="match status" value="1"/>
</dbReference>
<evidence type="ECO:0000256" key="4">
    <source>
        <dbReference type="ARBA" id="ARBA00022989"/>
    </source>
</evidence>
<dbReference type="EMBL" id="CAJHJT010000056">
    <property type="protein sequence ID" value="CAD7011787.1"/>
    <property type="molecule type" value="Genomic_DNA"/>
</dbReference>
<evidence type="ECO:0000313" key="9">
    <source>
        <dbReference type="Proteomes" id="UP000606786"/>
    </source>
</evidence>
<sequence length="549" mass="62223">MQCIVGINSSIASAQLILSTSTNDITHTTARELSITEENCVWKRNEPTVMAFMVYAFIVPVLSCFGLCANFMNAIVFMRPKMTPSAFSYLAALAWLDCLSCLLILLTALSRSIFFNSHIWMAYDFQLQTPLFGISTGAANLLLGSVSCDRFIYLRYGLNNGNVPPRFCRRRVARRVIIVVIFTSVLLNLPYFFIFEVNDDGTFITHQLYYTTYYKIHNWCTFILLTILPALFLTIGNITIVIVFRRWTKQSKKCHQRNGNVNAKIMRKRYRHQLKLTITIIILIALYMIGELPAALTSRKNALNLLFGGDISRVNFQLMEQLDMICLTLNALQLSINIIVYAVINPSFMPEFFGCLRSASDFCCGVFCLTPLIRWMSSNCCKAPSKPEMNVNVNVPSVTEHEIATAHNEFDFSTLYADEGRTVHQNSARCSVTSSVSANGNWDTEPEEDGGVLGFDLYRYWRNNVNTPGTPKRYRCSNEYRKDKHDQVWTTNTVWKRSSSFGNCGCDNLALDVVAIGGKIKPEQVETTESCDYRVTTPSSKQKRHSLAF</sequence>
<proteinExistence type="inferred from homology"/>
<dbReference type="AlphaFoldDB" id="A0A811V940"/>
<keyword evidence="3 6" id="KW-0812">Transmembrane</keyword>